<feature type="compositionally biased region" description="Basic and acidic residues" evidence="1">
    <location>
        <begin position="96"/>
        <end position="113"/>
    </location>
</feature>
<proteinExistence type="predicted"/>
<name>A0AAV8ZRC1_9CUCU</name>
<dbReference type="AlphaFoldDB" id="A0AAV8ZRC1"/>
<reference evidence="2" key="1">
    <citation type="journal article" date="2023" name="Insect Mol. Biol.">
        <title>Genome sequencing provides insights into the evolution of gene families encoding plant cell wall-degrading enzymes in longhorned beetles.</title>
        <authorList>
            <person name="Shin N.R."/>
            <person name="Okamura Y."/>
            <person name="Kirsch R."/>
            <person name="Pauchet Y."/>
        </authorList>
    </citation>
    <scope>NUCLEOTIDE SEQUENCE</scope>
    <source>
        <strain evidence="2">RBIC_L_NR</strain>
    </source>
</reference>
<evidence type="ECO:0000256" key="1">
    <source>
        <dbReference type="SAM" id="MobiDB-lite"/>
    </source>
</evidence>
<organism evidence="2 3">
    <name type="scientific">Rhamnusium bicolor</name>
    <dbReference type="NCBI Taxonomy" id="1586634"/>
    <lineage>
        <taxon>Eukaryota</taxon>
        <taxon>Metazoa</taxon>
        <taxon>Ecdysozoa</taxon>
        <taxon>Arthropoda</taxon>
        <taxon>Hexapoda</taxon>
        <taxon>Insecta</taxon>
        <taxon>Pterygota</taxon>
        <taxon>Neoptera</taxon>
        <taxon>Endopterygota</taxon>
        <taxon>Coleoptera</taxon>
        <taxon>Polyphaga</taxon>
        <taxon>Cucujiformia</taxon>
        <taxon>Chrysomeloidea</taxon>
        <taxon>Cerambycidae</taxon>
        <taxon>Lepturinae</taxon>
        <taxon>Rhagiini</taxon>
        <taxon>Rhamnusium</taxon>
    </lineage>
</organism>
<feature type="region of interest" description="Disordered" evidence="1">
    <location>
        <begin position="27"/>
        <end position="132"/>
    </location>
</feature>
<accession>A0AAV8ZRC1</accession>
<gene>
    <name evidence="2" type="ORF">NQ314_002083</name>
</gene>
<sequence>MGKSRKRSRSPSNKDLLDRIKILETQLSKQLKHKRPRDESHMASSSRIKANKGNMDPRPAKRRRLSSEYSSSFRALSPMANVSRSHVGSASPRASTSRDGRSASPRERIDTDYARTASPMASTSVQDTMDETKYSDNSELEQSIDLELQNSKLSDEILKSLGDNPNELDKDCYELHEQIKTRWFPILSKGQALNSLICGRSNSNILMPILGDMGRLLTDFHYKFSLQRRAFLQNNLKRNISEVIKDNPVHTLLFGNNLQDQIKISNEVEKSTSQIKRSDNVPKNFRNLPHYKEMRQQKVYRQVQSPRYRPQKGGGPRTGSIISTKGNNRVKGYKIPFNKKPYGLSTCRMKKFSTKEEGTLRIVLQDLQKKGAIVQAKYTKGQ</sequence>
<evidence type="ECO:0000313" key="2">
    <source>
        <dbReference type="EMBL" id="KAJ8968821.1"/>
    </source>
</evidence>
<feature type="region of interest" description="Disordered" evidence="1">
    <location>
        <begin position="305"/>
        <end position="327"/>
    </location>
</feature>
<dbReference type="Proteomes" id="UP001162156">
    <property type="component" value="Unassembled WGS sequence"/>
</dbReference>
<keyword evidence="3" id="KW-1185">Reference proteome</keyword>
<dbReference type="EMBL" id="JANEYF010000649">
    <property type="protein sequence ID" value="KAJ8968821.1"/>
    <property type="molecule type" value="Genomic_DNA"/>
</dbReference>
<feature type="compositionally biased region" description="Polar residues" evidence="1">
    <location>
        <begin position="67"/>
        <end position="95"/>
    </location>
</feature>
<protein>
    <submittedName>
        <fullName evidence="2">Uncharacterized protein</fullName>
    </submittedName>
</protein>
<comment type="caution">
    <text evidence="2">The sequence shown here is derived from an EMBL/GenBank/DDBJ whole genome shotgun (WGS) entry which is preliminary data.</text>
</comment>
<evidence type="ECO:0000313" key="3">
    <source>
        <dbReference type="Proteomes" id="UP001162156"/>
    </source>
</evidence>